<protein>
    <submittedName>
        <fullName evidence="1">Uncharacterized protein</fullName>
    </submittedName>
</protein>
<gene>
    <name evidence="1" type="ORF">BJX63DRAFT_445554</name>
</gene>
<organism evidence="1 2">
    <name type="scientific">Aspergillus granulosus</name>
    <dbReference type="NCBI Taxonomy" id="176169"/>
    <lineage>
        <taxon>Eukaryota</taxon>
        <taxon>Fungi</taxon>
        <taxon>Dikarya</taxon>
        <taxon>Ascomycota</taxon>
        <taxon>Pezizomycotina</taxon>
        <taxon>Eurotiomycetes</taxon>
        <taxon>Eurotiomycetidae</taxon>
        <taxon>Eurotiales</taxon>
        <taxon>Aspergillaceae</taxon>
        <taxon>Aspergillus</taxon>
        <taxon>Aspergillus subgen. Nidulantes</taxon>
    </lineage>
</organism>
<reference evidence="1 2" key="1">
    <citation type="submission" date="2024-07" db="EMBL/GenBank/DDBJ databases">
        <title>Section-level genome sequencing and comparative genomics of Aspergillus sections Usti and Cavernicolus.</title>
        <authorList>
            <consortium name="Lawrence Berkeley National Laboratory"/>
            <person name="Nybo J.L."/>
            <person name="Vesth T.C."/>
            <person name="Theobald S."/>
            <person name="Frisvad J.C."/>
            <person name="Larsen T.O."/>
            <person name="Kjaerboelling I."/>
            <person name="Rothschild-Mancinelli K."/>
            <person name="Lyhne E.K."/>
            <person name="Kogle M.E."/>
            <person name="Barry K."/>
            <person name="Clum A."/>
            <person name="Na H."/>
            <person name="Ledsgaard L."/>
            <person name="Lin J."/>
            <person name="Lipzen A."/>
            <person name="Kuo A."/>
            <person name="Riley R."/>
            <person name="Mondo S."/>
            <person name="Labutti K."/>
            <person name="Haridas S."/>
            <person name="Pangalinan J."/>
            <person name="Salamov A.A."/>
            <person name="Simmons B.A."/>
            <person name="Magnuson J.K."/>
            <person name="Chen J."/>
            <person name="Drula E."/>
            <person name="Henrissat B."/>
            <person name="Wiebenga A."/>
            <person name="Lubbers R.J."/>
            <person name="Gomes A.C."/>
            <person name="Makela M.R."/>
            <person name="Stajich J."/>
            <person name="Grigoriev I.V."/>
            <person name="Mortensen U.H."/>
            <person name="De Vries R.P."/>
            <person name="Baker S.E."/>
            <person name="Andersen M.R."/>
        </authorList>
    </citation>
    <scope>NUCLEOTIDE SEQUENCE [LARGE SCALE GENOMIC DNA]</scope>
    <source>
        <strain evidence="1 2">CBS 588.65</strain>
    </source>
</reference>
<proteinExistence type="predicted"/>
<dbReference type="Proteomes" id="UP001610334">
    <property type="component" value="Unassembled WGS sequence"/>
</dbReference>
<accession>A0ABR4H0I2</accession>
<keyword evidence="2" id="KW-1185">Reference proteome</keyword>
<evidence type="ECO:0000313" key="1">
    <source>
        <dbReference type="EMBL" id="KAL2808960.1"/>
    </source>
</evidence>
<comment type="caution">
    <text evidence="1">The sequence shown here is derived from an EMBL/GenBank/DDBJ whole genome shotgun (WGS) entry which is preliminary data.</text>
</comment>
<dbReference type="EMBL" id="JBFXLT010000099">
    <property type="protein sequence ID" value="KAL2808960.1"/>
    <property type="molecule type" value="Genomic_DNA"/>
</dbReference>
<evidence type="ECO:0000313" key="2">
    <source>
        <dbReference type="Proteomes" id="UP001610334"/>
    </source>
</evidence>
<name>A0ABR4H0I2_9EURO</name>
<sequence>MAGKININNDIYKLSAYPFVLEHQGDYEKAIKIHRNAIEILDITVEKFKTMKVPQAKRKMFVRQANVHRERLAYLQSLKTKGSFEGVVKAPSVRDAIDGLAHKDEESPWSLFQIRQVLYHEHGCPFPYKPFLDDPPPHTPQSILFTPSLPPEDPTIYRITLDSEFLELGSRALWYIVKDASNTHTLYALQAIWNDQVPITEAVLRQPAEFPPQLGALTVPDRGEHCKDWSPRRFEYGGRKFVWKNARVDGDGKSKPADGGLFKSFAWETLYETERVWRKAGSQTGKMEDKIVSTKLCWGEKGGVNKADHTIYMGAGLDVQFREHLLAVQLARLVRCSNPPKKDTKGVEAISAGGSDILSILNIVSQN</sequence>